<protein>
    <submittedName>
        <fullName evidence="2">Uncharacterized protein</fullName>
    </submittedName>
</protein>
<gene>
    <name evidence="2" type="ORF">AMECASPLE_014779</name>
</gene>
<proteinExistence type="predicted"/>
<name>A0ABV0ZZU0_9TELE</name>
<accession>A0ABV0ZZU0</accession>
<feature type="region of interest" description="Disordered" evidence="1">
    <location>
        <begin position="63"/>
        <end position="85"/>
    </location>
</feature>
<feature type="region of interest" description="Disordered" evidence="1">
    <location>
        <begin position="257"/>
        <end position="288"/>
    </location>
</feature>
<evidence type="ECO:0000313" key="2">
    <source>
        <dbReference type="EMBL" id="MEQ2310966.1"/>
    </source>
</evidence>
<evidence type="ECO:0000313" key="3">
    <source>
        <dbReference type="Proteomes" id="UP001469553"/>
    </source>
</evidence>
<keyword evidence="3" id="KW-1185">Reference proteome</keyword>
<comment type="caution">
    <text evidence="2">The sequence shown here is derived from an EMBL/GenBank/DDBJ whole genome shotgun (WGS) entry which is preliminary data.</text>
</comment>
<evidence type="ECO:0000256" key="1">
    <source>
        <dbReference type="SAM" id="MobiDB-lite"/>
    </source>
</evidence>
<sequence>MKTSVAKLKNFKAPFAQHKFLPWNVVVREEPESGNQLQDKNSGRSAASVLPVLRQQETLQCNEDDTAKEETQTSIHPFPSGLQSSASSSLEAHQQIYLRFPSEESHRSSDCSSLDLLLGPHHTDCITLLPVHVSQLHHRLHLSSGTTRQTPLANNIPQSANLSLLVWCSPACCYPSFTTKRRWSWASESLTALLRLSVLPTAAFQATLLAGDLSRTPLKQNLDSGSLSDLAAALATPPSLFERNLFTLLRTHLDHRNAPAEPTRPLCSRLAPLPPADQSPPELLTTGTFPLPAFLSERSK</sequence>
<organism evidence="2 3">
    <name type="scientific">Ameca splendens</name>
    <dbReference type="NCBI Taxonomy" id="208324"/>
    <lineage>
        <taxon>Eukaryota</taxon>
        <taxon>Metazoa</taxon>
        <taxon>Chordata</taxon>
        <taxon>Craniata</taxon>
        <taxon>Vertebrata</taxon>
        <taxon>Euteleostomi</taxon>
        <taxon>Actinopterygii</taxon>
        <taxon>Neopterygii</taxon>
        <taxon>Teleostei</taxon>
        <taxon>Neoteleostei</taxon>
        <taxon>Acanthomorphata</taxon>
        <taxon>Ovalentaria</taxon>
        <taxon>Atherinomorphae</taxon>
        <taxon>Cyprinodontiformes</taxon>
        <taxon>Goodeidae</taxon>
        <taxon>Ameca</taxon>
    </lineage>
</organism>
<dbReference type="EMBL" id="JAHRIP010076249">
    <property type="protein sequence ID" value="MEQ2310966.1"/>
    <property type="molecule type" value="Genomic_DNA"/>
</dbReference>
<reference evidence="2 3" key="1">
    <citation type="submission" date="2021-06" db="EMBL/GenBank/DDBJ databases">
        <authorList>
            <person name="Palmer J.M."/>
        </authorList>
    </citation>
    <scope>NUCLEOTIDE SEQUENCE [LARGE SCALE GENOMIC DNA]</scope>
    <source>
        <strain evidence="2 3">AS_MEX2019</strain>
        <tissue evidence="2">Muscle</tissue>
    </source>
</reference>
<dbReference type="Proteomes" id="UP001469553">
    <property type="component" value="Unassembled WGS sequence"/>
</dbReference>